<feature type="site" description="Participates in the substrate recognition with KAPA and in a stacking interaction with the adenine ring of SAM" evidence="9">
    <location>
        <position position="10"/>
    </location>
</feature>
<comment type="function">
    <text evidence="9">Catalyzes the transfer of the alpha-amino group from S-adenosyl-L-methionine (SAM) to 7-keto-8-aminopelargonic acid (KAPA) to form 7,8-diaminopelargonic acid (DAPA). It is the only aminotransferase known to utilize SAM as an amino donor.</text>
</comment>
<dbReference type="FunFam" id="3.40.640.10:FF:000004">
    <property type="entry name" value="Acetylornithine aminotransferase"/>
    <property type="match status" value="1"/>
</dbReference>
<comment type="similarity">
    <text evidence="9">Belongs to the class-III pyridoxal-phosphate-dependent aminotransferase family. BioA subfamily.</text>
</comment>
<evidence type="ECO:0000313" key="10">
    <source>
        <dbReference type="EMBL" id="AFM03404.1"/>
    </source>
</evidence>
<keyword evidence="6 9" id="KW-0093">Biotin biosynthesis</keyword>
<dbReference type="GO" id="GO:0009102">
    <property type="term" value="P:biotin biosynthetic process"/>
    <property type="evidence" value="ECO:0007669"/>
    <property type="project" value="UniProtKB-UniRule"/>
</dbReference>
<dbReference type="PIRSF" id="PIRSF000521">
    <property type="entry name" value="Transaminase_4ab_Lys_Orn"/>
    <property type="match status" value="1"/>
</dbReference>
<keyword evidence="9" id="KW-0963">Cytoplasm</keyword>
<dbReference type="NCBIfam" id="TIGR00508">
    <property type="entry name" value="bioA"/>
    <property type="match status" value="1"/>
</dbReference>
<feature type="modified residue" description="N6-(pyridoxal phosphate)lysine" evidence="9">
    <location>
        <position position="261"/>
    </location>
</feature>
<dbReference type="PATRIC" id="fig|880071.3.peg.929"/>
<keyword evidence="7 9" id="KW-0663">Pyridoxal phosphate</keyword>
<dbReference type="PROSITE" id="PS00600">
    <property type="entry name" value="AA_TRANSFER_CLASS_3"/>
    <property type="match status" value="1"/>
</dbReference>
<dbReference type="InterPro" id="IPR015421">
    <property type="entry name" value="PyrdxlP-dep_Trfase_major"/>
</dbReference>
<dbReference type="EMBL" id="CP003345">
    <property type="protein sequence ID" value="AFM03404.1"/>
    <property type="molecule type" value="Genomic_DNA"/>
</dbReference>
<dbReference type="InterPro" id="IPR015422">
    <property type="entry name" value="PyrdxlP-dep_Trfase_small"/>
</dbReference>
<dbReference type="Gene3D" id="3.90.1150.10">
    <property type="entry name" value="Aspartate Aminotransferase, domain 1"/>
    <property type="match status" value="1"/>
</dbReference>
<feature type="binding site" evidence="9">
    <location>
        <position position="390"/>
    </location>
    <ligand>
        <name>substrate</name>
    </ligand>
</feature>
<organism evidence="10 11">
    <name type="scientific">Bernardetia litoralis (strain ATCC 23117 / DSM 6794 / NBRC 15988 / NCIMB 1366 / Fx l1 / Sio-4)</name>
    <name type="common">Flexibacter litoralis</name>
    <dbReference type="NCBI Taxonomy" id="880071"/>
    <lineage>
        <taxon>Bacteria</taxon>
        <taxon>Pseudomonadati</taxon>
        <taxon>Bacteroidota</taxon>
        <taxon>Cytophagia</taxon>
        <taxon>Cytophagales</taxon>
        <taxon>Bernardetiaceae</taxon>
        <taxon>Bernardetia</taxon>
    </lineage>
</organism>
<evidence type="ECO:0000256" key="2">
    <source>
        <dbReference type="ARBA" id="ARBA00005063"/>
    </source>
</evidence>
<dbReference type="InterPro" id="IPR005814">
    <property type="entry name" value="Aminotrans_3"/>
</dbReference>
<dbReference type="UniPathway" id="UPA00078">
    <property type="reaction ID" value="UER00160"/>
</dbReference>
<evidence type="ECO:0000256" key="3">
    <source>
        <dbReference type="ARBA" id="ARBA00022576"/>
    </source>
</evidence>
<dbReference type="PANTHER" id="PTHR42684:SF3">
    <property type="entry name" value="ADENOSYLMETHIONINE-8-AMINO-7-OXONONANOATE AMINOTRANSFERASE"/>
    <property type="match status" value="1"/>
</dbReference>
<dbReference type="Pfam" id="PF00202">
    <property type="entry name" value="Aminotran_3"/>
    <property type="match status" value="1"/>
</dbReference>
<feature type="binding site" evidence="9">
    <location>
        <begin position="104"/>
        <end position="105"/>
    </location>
    <ligand>
        <name>pyridoxal 5'-phosphate</name>
        <dbReference type="ChEBI" id="CHEBI:597326"/>
    </ligand>
</feature>
<dbReference type="GO" id="GO:0051537">
    <property type="term" value="F:2 iron, 2 sulfur cluster binding"/>
    <property type="evidence" value="ECO:0007669"/>
    <property type="project" value="UniProtKB-KW"/>
</dbReference>
<comment type="pathway">
    <text evidence="2 9">Cofactor biosynthesis; biotin biosynthesis; 7,8-diaminononanoate from 8-amino-7-oxononanoate (SAM route): step 1/1.</text>
</comment>
<evidence type="ECO:0000313" key="11">
    <source>
        <dbReference type="Proteomes" id="UP000006054"/>
    </source>
</evidence>
<gene>
    <name evidence="9" type="primary">bioA</name>
    <name evidence="10" type="ordered locus">Fleli_0950</name>
</gene>
<dbReference type="GO" id="GO:0004015">
    <property type="term" value="F:adenosylmethionine-8-amino-7-oxononanoate transaminase activity"/>
    <property type="evidence" value="ECO:0007669"/>
    <property type="project" value="UniProtKB-UniRule"/>
</dbReference>
<dbReference type="HOGENOM" id="CLU_016922_4_3_10"/>
<dbReference type="GO" id="GO:0004141">
    <property type="term" value="F:dethiobiotin synthase activity"/>
    <property type="evidence" value="ECO:0007669"/>
    <property type="project" value="TreeGrafter"/>
</dbReference>
<dbReference type="InterPro" id="IPR005815">
    <property type="entry name" value="BioA"/>
</dbReference>
<dbReference type="Proteomes" id="UP000006054">
    <property type="component" value="Chromosome"/>
</dbReference>
<feature type="binding site" evidence="9">
    <location>
        <position position="232"/>
    </location>
    <ligand>
        <name>pyridoxal 5'-phosphate</name>
        <dbReference type="ChEBI" id="CHEBI:597326"/>
    </ligand>
</feature>
<dbReference type="SUPFAM" id="SSF53383">
    <property type="entry name" value="PLP-dependent transferases"/>
    <property type="match status" value="1"/>
</dbReference>
<dbReference type="STRING" id="880071.Fleli_0950"/>
<comment type="cofactor">
    <cofactor evidence="1 9">
        <name>pyridoxal 5'-phosphate</name>
        <dbReference type="ChEBI" id="CHEBI:597326"/>
    </cofactor>
</comment>
<sequence>MIEQNIWHPFTPLAEGYDPLEIVKANGMYIYTKDERKILDAVSSWWVNIHGHANKKIADAISEQAHSLEHVIFAGFTHQPAEELAKSLIELLPSMNKVFFSDDGSTAIEVALKICLQHFHNKNKDKTRTKIIAIEGAYHGDTFGAMAVCDRTPFNASFNSLLFDVEFIPRPTEENWMEVKEKFIQIVKTGEVAAFIFEPIIQGAGGMQTYSPKHLDELIKLAHNKNTFCIADEIMTGFGRTDHLFASEYLQEKPDLICLSKGITGGFLPLAVTLCTKEVAQPFYDNDILKTFFHGHSYTGNPIACAAANASLEILLSDECFQNRKRIAEKHNNFAKQINSNNKLKDKILEVRTCGTIFALELRTEEQTSYFNEWRKNIYNYFLDKNILLRPLGNVIYMIPPYIITDEELDLVYNEILNFLEK</sequence>
<dbReference type="AlphaFoldDB" id="I4AHG9"/>
<dbReference type="RefSeq" id="WP_014796862.1">
    <property type="nucleotide sequence ID" value="NC_018018.1"/>
</dbReference>
<evidence type="ECO:0000256" key="6">
    <source>
        <dbReference type="ARBA" id="ARBA00022756"/>
    </source>
</evidence>
<evidence type="ECO:0000256" key="4">
    <source>
        <dbReference type="ARBA" id="ARBA00022679"/>
    </source>
</evidence>
<keyword evidence="3 9" id="KW-0032">Aminotransferase</keyword>
<comment type="subcellular location">
    <subcellularLocation>
        <location evidence="9">Cytoplasm</location>
    </subcellularLocation>
</comment>
<proteinExistence type="inferred from homology"/>
<dbReference type="OrthoDB" id="9807885at2"/>
<name>I4AHG9_BERLS</name>
<keyword evidence="5 9" id="KW-0949">S-adenosyl-L-methionine</keyword>
<dbReference type="InterPro" id="IPR015424">
    <property type="entry name" value="PyrdxlP-dep_Trfase"/>
</dbReference>
<feature type="binding site" evidence="9">
    <location>
        <position position="261"/>
    </location>
    <ligand>
        <name>substrate</name>
    </ligand>
</feature>
<dbReference type="NCBIfam" id="NF004624">
    <property type="entry name" value="PRK05964.1"/>
    <property type="match status" value="1"/>
</dbReference>
<dbReference type="CDD" id="cd00610">
    <property type="entry name" value="OAT_like"/>
    <property type="match status" value="1"/>
</dbReference>
<evidence type="ECO:0000256" key="5">
    <source>
        <dbReference type="ARBA" id="ARBA00022691"/>
    </source>
</evidence>
<reference evidence="11" key="1">
    <citation type="submission" date="2012-06" db="EMBL/GenBank/DDBJ databases">
        <title>The complete genome of Flexibacter litoralis DSM 6794.</title>
        <authorList>
            <person name="Lucas S."/>
            <person name="Copeland A."/>
            <person name="Lapidus A."/>
            <person name="Glavina del Rio T."/>
            <person name="Dalin E."/>
            <person name="Tice H."/>
            <person name="Bruce D."/>
            <person name="Goodwin L."/>
            <person name="Pitluck S."/>
            <person name="Peters L."/>
            <person name="Ovchinnikova G."/>
            <person name="Lu M."/>
            <person name="Kyrpides N."/>
            <person name="Mavromatis K."/>
            <person name="Ivanova N."/>
            <person name="Brettin T."/>
            <person name="Detter J.C."/>
            <person name="Han C."/>
            <person name="Larimer F."/>
            <person name="Land M."/>
            <person name="Hauser L."/>
            <person name="Markowitz V."/>
            <person name="Cheng J.-F."/>
            <person name="Hugenholtz P."/>
            <person name="Woyke T."/>
            <person name="Wu D."/>
            <person name="Spring S."/>
            <person name="Lang E."/>
            <person name="Kopitz M."/>
            <person name="Brambilla E."/>
            <person name="Klenk H.-P."/>
            <person name="Eisen J.A."/>
        </authorList>
    </citation>
    <scope>NUCLEOTIDE SEQUENCE [LARGE SCALE GENOMIC DNA]</scope>
    <source>
        <strain evidence="11">ATCC 23117 / DSM 6794 / NBRC 15988 / NCIMB 1366 / Sio-4</strain>
    </source>
</reference>
<comment type="subunit">
    <text evidence="9">Homodimer.</text>
</comment>
<dbReference type="GO" id="GO:0030170">
    <property type="term" value="F:pyridoxal phosphate binding"/>
    <property type="evidence" value="ECO:0007669"/>
    <property type="project" value="UniProtKB-UniRule"/>
</dbReference>
<dbReference type="InterPro" id="IPR049704">
    <property type="entry name" value="Aminotrans_3_PPA_site"/>
</dbReference>
<evidence type="ECO:0000256" key="1">
    <source>
        <dbReference type="ARBA" id="ARBA00001933"/>
    </source>
</evidence>
<dbReference type="PANTHER" id="PTHR42684">
    <property type="entry name" value="ADENOSYLMETHIONINE-8-AMINO-7-OXONONANOATE AMINOTRANSFERASE"/>
    <property type="match status" value="1"/>
</dbReference>
<dbReference type="GO" id="GO:0005737">
    <property type="term" value="C:cytoplasm"/>
    <property type="evidence" value="ECO:0007669"/>
    <property type="project" value="UniProtKB-SubCell"/>
</dbReference>
<accession>I4AHG9</accession>
<dbReference type="KEGG" id="fli:Fleli_0950"/>
<evidence type="ECO:0000256" key="7">
    <source>
        <dbReference type="ARBA" id="ARBA00022898"/>
    </source>
</evidence>
<dbReference type="eggNOG" id="COG0161">
    <property type="taxonomic scope" value="Bacteria"/>
</dbReference>
<feature type="binding site" evidence="9">
    <location>
        <begin position="296"/>
        <end position="297"/>
    </location>
    <ligand>
        <name>pyridoxal 5'-phosphate</name>
        <dbReference type="ChEBI" id="CHEBI:597326"/>
    </ligand>
</feature>
<comment type="catalytic activity">
    <reaction evidence="8 9">
        <text>(8S)-8-amino-7-oxononanoate + S-adenosyl-L-methionine = S-adenosyl-4-methylsulfanyl-2-oxobutanoate + (7R,8S)-7,8-diammoniononanoate</text>
        <dbReference type="Rhea" id="RHEA:16861"/>
        <dbReference type="ChEBI" id="CHEBI:16490"/>
        <dbReference type="ChEBI" id="CHEBI:59789"/>
        <dbReference type="ChEBI" id="CHEBI:149468"/>
        <dbReference type="ChEBI" id="CHEBI:149469"/>
        <dbReference type="EC" id="2.6.1.62"/>
    </reaction>
</comment>
<keyword evidence="11" id="KW-1185">Reference proteome</keyword>
<dbReference type="EC" id="2.6.1.62" evidence="9"/>
<keyword evidence="4 9" id="KW-0808">Transferase</keyword>
<evidence type="ECO:0000256" key="8">
    <source>
        <dbReference type="ARBA" id="ARBA00048449"/>
    </source>
</evidence>
<feature type="binding site" evidence="9">
    <location>
        <position position="45"/>
    </location>
    <ligand>
        <name>substrate</name>
    </ligand>
</feature>
<dbReference type="Gene3D" id="3.40.640.10">
    <property type="entry name" value="Type I PLP-dependent aspartate aminotransferase-like (Major domain)"/>
    <property type="match status" value="1"/>
</dbReference>
<evidence type="ECO:0000256" key="9">
    <source>
        <dbReference type="HAMAP-Rule" id="MF_00834"/>
    </source>
</evidence>
<dbReference type="HAMAP" id="MF_00834">
    <property type="entry name" value="BioA"/>
    <property type="match status" value="1"/>
</dbReference>
<feature type="binding site" evidence="9">
    <location>
        <position position="138"/>
    </location>
    <ligand>
        <name>substrate</name>
    </ligand>
</feature>
<feature type="binding site" evidence="9">
    <location>
        <position position="295"/>
    </location>
    <ligand>
        <name>substrate</name>
    </ligand>
</feature>
<protein>
    <recommendedName>
        <fullName evidence="9">Adenosylmethionine-8-amino-7-oxononanoate aminotransferase</fullName>
        <ecNumber evidence="9">2.6.1.62</ecNumber>
    </recommendedName>
    <alternativeName>
        <fullName evidence="9">7,8-diamino-pelargonic acid aminotransferase</fullName>
        <shortName evidence="9">DAPA AT</shortName>
        <shortName evidence="9">DAPA aminotransferase</shortName>
    </alternativeName>
    <alternativeName>
        <fullName evidence="9">7,8-diaminononanoate synthase</fullName>
        <shortName evidence="9">DANS</shortName>
    </alternativeName>
    <alternativeName>
        <fullName evidence="9">Diaminopelargonic acid synthase</fullName>
    </alternativeName>
</protein>